<dbReference type="NCBIfam" id="TIGR02201">
    <property type="entry name" value="heptsyl_trn_III"/>
    <property type="match status" value="1"/>
</dbReference>
<keyword evidence="2 3" id="KW-0808">Transferase</keyword>
<dbReference type="EMBL" id="DSUH01000309">
    <property type="protein sequence ID" value="HGU33847.1"/>
    <property type="molecule type" value="Genomic_DNA"/>
</dbReference>
<dbReference type="InterPro" id="IPR002201">
    <property type="entry name" value="Glyco_trans_9"/>
</dbReference>
<comment type="caution">
    <text evidence="3">The sequence shown here is derived from an EMBL/GenBank/DDBJ whole genome shotgun (WGS) entry which is preliminary data.</text>
</comment>
<evidence type="ECO:0000256" key="1">
    <source>
        <dbReference type="ARBA" id="ARBA00022676"/>
    </source>
</evidence>
<dbReference type="Pfam" id="PF01075">
    <property type="entry name" value="Glyco_transf_9"/>
    <property type="match status" value="1"/>
</dbReference>
<dbReference type="CDD" id="cd03789">
    <property type="entry name" value="GT9_LPS_heptosyltransferase"/>
    <property type="match status" value="1"/>
</dbReference>
<name>A0A7C4RTQ4_9BACT</name>
<reference evidence="3" key="1">
    <citation type="journal article" date="2020" name="mSystems">
        <title>Genome- and Community-Level Interaction Insights into Carbon Utilization and Element Cycling Functions of Hydrothermarchaeota in Hydrothermal Sediment.</title>
        <authorList>
            <person name="Zhou Z."/>
            <person name="Liu Y."/>
            <person name="Xu W."/>
            <person name="Pan J."/>
            <person name="Luo Z.H."/>
            <person name="Li M."/>
        </authorList>
    </citation>
    <scope>NUCLEOTIDE SEQUENCE [LARGE SCALE GENOMIC DNA]</scope>
    <source>
        <strain evidence="3">SpSt-477</strain>
    </source>
</reference>
<dbReference type="GO" id="GO:0008713">
    <property type="term" value="F:ADP-heptose-lipopolysaccharide heptosyltransferase activity"/>
    <property type="evidence" value="ECO:0007669"/>
    <property type="project" value="TreeGrafter"/>
</dbReference>
<organism evidence="3">
    <name type="scientific">Desulfatirhabdium butyrativorans</name>
    <dbReference type="NCBI Taxonomy" id="340467"/>
    <lineage>
        <taxon>Bacteria</taxon>
        <taxon>Pseudomonadati</taxon>
        <taxon>Thermodesulfobacteriota</taxon>
        <taxon>Desulfobacteria</taxon>
        <taxon>Desulfobacterales</taxon>
        <taxon>Desulfatirhabdiaceae</taxon>
        <taxon>Desulfatirhabdium</taxon>
    </lineage>
</organism>
<dbReference type="InterPro" id="IPR051199">
    <property type="entry name" value="LPS_LOS_Heptosyltrfase"/>
</dbReference>
<protein>
    <submittedName>
        <fullName evidence="3">Putative lipopolysaccharide heptosyltransferase III</fullName>
    </submittedName>
</protein>
<gene>
    <name evidence="3" type="primary">rfaQ</name>
    <name evidence="3" type="ORF">ENS29_13510</name>
</gene>
<keyword evidence="1" id="KW-0328">Glycosyltransferase</keyword>
<evidence type="ECO:0000256" key="2">
    <source>
        <dbReference type="ARBA" id="ARBA00022679"/>
    </source>
</evidence>
<dbReference type="InterPro" id="IPR011916">
    <property type="entry name" value="LipoPS_heptosylTferase-III"/>
</dbReference>
<evidence type="ECO:0000313" key="3">
    <source>
        <dbReference type="EMBL" id="HGU33847.1"/>
    </source>
</evidence>
<dbReference type="AlphaFoldDB" id="A0A7C4RTQ4"/>
<dbReference type="GO" id="GO:0009244">
    <property type="term" value="P:lipopolysaccharide core region biosynthetic process"/>
    <property type="evidence" value="ECO:0007669"/>
    <property type="project" value="TreeGrafter"/>
</dbReference>
<proteinExistence type="predicted"/>
<dbReference type="PANTHER" id="PTHR30160">
    <property type="entry name" value="TETRAACYLDISACCHARIDE 4'-KINASE-RELATED"/>
    <property type="match status" value="1"/>
</dbReference>
<accession>A0A7C4RTQ4</accession>
<dbReference type="GO" id="GO:0005829">
    <property type="term" value="C:cytosol"/>
    <property type="evidence" value="ECO:0007669"/>
    <property type="project" value="TreeGrafter"/>
</dbReference>
<dbReference type="SUPFAM" id="SSF53756">
    <property type="entry name" value="UDP-Glycosyltransferase/glycogen phosphorylase"/>
    <property type="match status" value="1"/>
</dbReference>
<dbReference type="Gene3D" id="3.40.50.2000">
    <property type="entry name" value="Glycogen Phosphorylase B"/>
    <property type="match status" value="2"/>
</dbReference>
<sequence>MRQVCKRQIQGNPGSLRSHQEGAGVLLIHPPAQHQVTSVFHPNPSAPNRKSFLLIQLGDIGDVVLTLPSVQALRAAYPDSRIVACVREKAKDIMADCPWTNDVVVVTKTAKGNAPSLSKTLDRHRKWFTDLRRQRFDVAVDFRTGTRGAIIAFLSGARHRIGRFAEDGGLWRNRLFHTLVDPPDEHSQYAVQHNLNILTPLGIEVDHPKLMLPLPAYRLAQAKQILENVGLPSDAPFVVFHPFSLWAYKEWTIAAGASLIDAITEKTGLSVLITGAPEERERAERLVRTCSSRPLNLAGETTVGELAGILKMAACFIGVDTAALHIAAAVGTPTIGLFGPSAAVSWAPRGNDHRVVTADLPCIPCRNKGCDNSEYSRCMETLSADSVLSCFETLCRTLYPDKTPTHVDNGLLNS</sequence>
<dbReference type="PANTHER" id="PTHR30160:SF1">
    <property type="entry name" value="LIPOPOLYSACCHARIDE 1,2-N-ACETYLGLUCOSAMINETRANSFERASE-RELATED"/>
    <property type="match status" value="1"/>
</dbReference>